<comment type="caution">
    <text evidence="12">The sequence shown here is derived from an EMBL/GenBank/DDBJ whole genome shotgun (WGS) entry which is preliminary data.</text>
</comment>
<evidence type="ECO:0000259" key="11">
    <source>
        <dbReference type="Pfam" id="PF04452"/>
    </source>
</evidence>
<keyword evidence="4" id="KW-0963">Cytoplasm</keyword>
<dbReference type="CDD" id="cd18084">
    <property type="entry name" value="RsmE-like"/>
    <property type="match status" value="1"/>
</dbReference>
<evidence type="ECO:0000313" key="12">
    <source>
        <dbReference type="EMBL" id="OSM04395.1"/>
    </source>
</evidence>
<keyword evidence="13" id="KW-1185">Reference proteome</keyword>
<keyword evidence="7 12" id="KW-0808">Transferase</keyword>
<dbReference type="GO" id="GO:0005737">
    <property type="term" value="C:cytoplasm"/>
    <property type="evidence" value="ECO:0007669"/>
    <property type="project" value="UniProtKB-SubCell"/>
</dbReference>
<evidence type="ECO:0000256" key="8">
    <source>
        <dbReference type="ARBA" id="ARBA00022691"/>
    </source>
</evidence>
<evidence type="ECO:0000256" key="1">
    <source>
        <dbReference type="ARBA" id="ARBA00004496"/>
    </source>
</evidence>
<keyword evidence="6 12" id="KW-0489">Methyltransferase</keyword>
<evidence type="ECO:0000256" key="9">
    <source>
        <dbReference type="ARBA" id="ARBA00025699"/>
    </source>
</evidence>
<dbReference type="GO" id="GO:0070475">
    <property type="term" value="P:rRNA base methylation"/>
    <property type="evidence" value="ECO:0007669"/>
    <property type="project" value="TreeGrafter"/>
</dbReference>
<organism evidence="12 13">
    <name type="scientific">Magnetofaba australis IT-1</name>
    <dbReference type="NCBI Taxonomy" id="1434232"/>
    <lineage>
        <taxon>Bacteria</taxon>
        <taxon>Pseudomonadati</taxon>
        <taxon>Pseudomonadota</taxon>
        <taxon>Magnetococcia</taxon>
        <taxon>Magnetococcales</taxon>
        <taxon>Magnetococcaceae</taxon>
        <taxon>Magnetofaba</taxon>
    </lineage>
</organism>
<dbReference type="NCBIfam" id="TIGR00046">
    <property type="entry name" value="RsmE family RNA methyltransferase"/>
    <property type="match status" value="1"/>
</dbReference>
<evidence type="ECO:0000256" key="5">
    <source>
        <dbReference type="ARBA" id="ARBA00022552"/>
    </source>
</evidence>
<comment type="function">
    <text evidence="9">Specifically methylates the N3 position of the uracil ring of uridine 1498 (m3U1498) in 16S rRNA. Acts on the fully assembled 30S ribosomal subunit.</text>
</comment>
<dbReference type="PANTHER" id="PTHR30027:SF3">
    <property type="entry name" value="16S RRNA (URACIL(1498)-N(3))-METHYLTRANSFERASE"/>
    <property type="match status" value="1"/>
</dbReference>
<dbReference type="InterPro" id="IPR006700">
    <property type="entry name" value="RsmE"/>
</dbReference>
<dbReference type="Pfam" id="PF04452">
    <property type="entry name" value="Methyltrans_RNA"/>
    <property type="match status" value="1"/>
</dbReference>
<keyword evidence="8" id="KW-0949">S-adenosyl-L-methionine</keyword>
<dbReference type="PANTHER" id="PTHR30027">
    <property type="entry name" value="RIBOSOMAL RNA SMALL SUBUNIT METHYLTRANSFERASE E"/>
    <property type="match status" value="1"/>
</dbReference>
<comment type="subcellular location">
    <subcellularLocation>
        <location evidence="1">Cytoplasm</location>
    </subcellularLocation>
</comment>
<dbReference type="InterPro" id="IPR046886">
    <property type="entry name" value="RsmE_MTase_dom"/>
</dbReference>
<dbReference type="EC" id="2.1.1.193" evidence="3"/>
<dbReference type="AlphaFoldDB" id="A0A1Y2K4Z2"/>
<dbReference type="SUPFAM" id="SSF75217">
    <property type="entry name" value="alpha/beta knot"/>
    <property type="match status" value="1"/>
</dbReference>
<evidence type="ECO:0000256" key="4">
    <source>
        <dbReference type="ARBA" id="ARBA00022490"/>
    </source>
</evidence>
<dbReference type="InterPro" id="IPR029028">
    <property type="entry name" value="Alpha/beta_knot_MTases"/>
</dbReference>
<name>A0A1Y2K4Z2_9PROT</name>
<feature type="domain" description="Ribosomal RNA small subunit methyltransferase E methyltransferase" evidence="11">
    <location>
        <begin position="14"/>
        <end position="174"/>
    </location>
</feature>
<dbReference type="InterPro" id="IPR029026">
    <property type="entry name" value="tRNA_m1G_MTases_N"/>
</dbReference>
<reference evidence="12 13" key="1">
    <citation type="journal article" date="2016" name="BMC Genomics">
        <title>Combined genomic and structural analyses of a cultured magnetotactic bacterium reveals its niche adaptation to a dynamic environment.</title>
        <authorList>
            <person name="Araujo A.C."/>
            <person name="Morillo V."/>
            <person name="Cypriano J."/>
            <person name="Teixeira L.C."/>
            <person name="Leao P."/>
            <person name="Lyra S."/>
            <person name="Almeida L.G."/>
            <person name="Bazylinski D.A."/>
            <person name="Vasconcellos A.T."/>
            <person name="Abreu F."/>
            <person name="Lins U."/>
        </authorList>
    </citation>
    <scope>NUCLEOTIDE SEQUENCE [LARGE SCALE GENOMIC DNA]</scope>
    <source>
        <strain evidence="12 13">IT-1</strain>
    </source>
</reference>
<evidence type="ECO:0000256" key="3">
    <source>
        <dbReference type="ARBA" id="ARBA00012328"/>
    </source>
</evidence>
<evidence type="ECO:0000256" key="6">
    <source>
        <dbReference type="ARBA" id="ARBA00022603"/>
    </source>
</evidence>
<evidence type="ECO:0000256" key="2">
    <source>
        <dbReference type="ARBA" id="ARBA00005528"/>
    </source>
</evidence>
<gene>
    <name evidence="12" type="ORF">MAIT1_04301</name>
</gene>
<keyword evidence="5" id="KW-0698">rRNA processing</keyword>
<dbReference type="Proteomes" id="UP000194003">
    <property type="component" value="Unassembled WGS sequence"/>
</dbReference>
<evidence type="ECO:0000256" key="7">
    <source>
        <dbReference type="ARBA" id="ARBA00022679"/>
    </source>
</evidence>
<comment type="similarity">
    <text evidence="2">Belongs to the RNA methyltransferase RsmE family.</text>
</comment>
<protein>
    <recommendedName>
        <fullName evidence="3">16S rRNA (uracil(1498)-N(3))-methyltransferase</fullName>
        <ecNumber evidence="3">2.1.1.193</ecNumber>
    </recommendedName>
</protein>
<proteinExistence type="inferred from homology"/>
<evidence type="ECO:0000256" key="10">
    <source>
        <dbReference type="ARBA" id="ARBA00047944"/>
    </source>
</evidence>
<dbReference type="EMBL" id="LVJN01000019">
    <property type="protein sequence ID" value="OSM04395.1"/>
    <property type="molecule type" value="Genomic_DNA"/>
</dbReference>
<dbReference type="STRING" id="1434232.MAIT1_04301"/>
<dbReference type="GO" id="GO:0070042">
    <property type="term" value="F:rRNA (uridine-N3-)-methyltransferase activity"/>
    <property type="evidence" value="ECO:0007669"/>
    <property type="project" value="TreeGrafter"/>
</dbReference>
<dbReference type="Gene3D" id="3.40.1280.10">
    <property type="match status" value="1"/>
</dbReference>
<evidence type="ECO:0000313" key="13">
    <source>
        <dbReference type="Proteomes" id="UP000194003"/>
    </source>
</evidence>
<comment type="catalytic activity">
    <reaction evidence="10">
        <text>uridine(1498) in 16S rRNA + S-adenosyl-L-methionine = N(3)-methyluridine(1498) in 16S rRNA + S-adenosyl-L-homocysteine + H(+)</text>
        <dbReference type="Rhea" id="RHEA:42920"/>
        <dbReference type="Rhea" id="RHEA-COMP:10283"/>
        <dbReference type="Rhea" id="RHEA-COMP:10284"/>
        <dbReference type="ChEBI" id="CHEBI:15378"/>
        <dbReference type="ChEBI" id="CHEBI:57856"/>
        <dbReference type="ChEBI" id="CHEBI:59789"/>
        <dbReference type="ChEBI" id="CHEBI:65315"/>
        <dbReference type="ChEBI" id="CHEBI:74502"/>
        <dbReference type="EC" id="2.1.1.193"/>
    </reaction>
</comment>
<sequence>MRVFEPLIPAPEPPAPRRLIQCLPNRERMRWIVEKAVEFGATELIPLACDKAYVGEQAPKQDKSATWSRVALEAARQCRRATVPPVRTPQTLADLLAARDADEIWFMLDRDESQPLGVLAADLRHQPLSILVGPEGGWSVEERAVLRAAGAVTVRVGARVLRTESAGLAVLATLAAFET</sequence>
<accession>A0A1Y2K4Z2</accession>